<dbReference type="Gene3D" id="3.90.1200.10">
    <property type="match status" value="1"/>
</dbReference>
<accession>A0ABV8XMG1</accession>
<organism evidence="3 4">
    <name type="scientific">Deinococcus navajonensis</name>
    <dbReference type="NCBI Taxonomy" id="309884"/>
    <lineage>
        <taxon>Bacteria</taxon>
        <taxon>Thermotogati</taxon>
        <taxon>Deinococcota</taxon>
        <taxon>Deinococci</taxon>
        <taxon>Deinococcales</taxon>
        <taxon>Deinococcaceae</taxon>
        <taxon>Deinococcus</taxon>
    </lineage>
</organism>
<dbReference type="PANTHER" id="PTHR21064">
    <property type="entry name" value="AMINOGLYCOSIDE PHOSPHOTRANSFERASE DOMAIN-CONTAINING PROTEIN-RELATED"/>
    <property type="match status" value="1"/>
</dbReference>
<dbReference type="InterPro" id="IPR011009">
    <property type="entry name" value="Kinase-like_dom_sf"/>
</dbReference>
<evidence type="ECO:0000313" key="4">
    <source>
        <dbReference type="Proteomes" id="UP001595998"/>
    </source>
</evidence>
<proteinExistence type="inferred from homology"/>
<dbReference type="Pfam" id="PF01636">
    <property type="entry name" value="APH"/>
    <property type="match status" value="1"/>
</dbReference>
<name>A0ABV8XMG1_9DEIO</name>
<sequence length="336" mass="37383">MPPFEHLSQRAQIGRLRPTAHEALRAYGLQDARLRLLNHGFNTIFRVDTAAGERYALRLNVNSRRSPAQIAAEMAWLDALSRDTPLQLPTPLLSRDGQRLQHIWNEALGRELPAAVFSWLPGRVLGARATPAQLREVGRVTATLHQHAHTWALPDGAELHSLQDPLMGTPSHLDEDHGHLTPEGRKVVVEVLRRVNAELGKLYAHEVPRPLHADLHLWNLHWHAGRLSVFDFDDCALGLPVQDLAISAYYLRPKPELEAALLEGYAAVAPLPSFTPATYETLVAGRGVVLLNDVLGNTTASIRAVLPRYVPNAITKLRHFLDYGEFRHDLPGLLQG</sequence>
<comment type="caution">
    <text evidence="3">The sequence shown here is derived from an EMBL/GenBank/DDBJ whole genome shotgun (WGS) entry which is preliminary data.</text>
</comment>
<dbReference type="Proteomes" id="UP001595998">
    <property type="component" value="Unassembled WGS sequence"/>
</dbReference>
<dbReference type="Gene3D" id="3.30.200.20">
    <property type="entry name" value="Phosphorylase Kinase, domain 1"/>
    <property type="match status" value="1"/>
</dbReference>
<dbReference type="PANTHER" id="PTHR21064:SF6">
    <property type="entry name" value="AMINOGLYCOSIDE PHOSPHOTRANSFERASE DOMAIN-CONTAINING PROTEIN"/>
    <property type="match status" value="1"/>
</dbReference>
<comment type="similarity">
    <text evidence="1">Belongs to the pseudomonas-type ThrB family.</text>
</comment>
<protein>
    <submittedName>
        <fullName evidence="3">Phosphotransferase enzyme family protein</fullName>
    </submittedName>
</protein>
<dbReference type="RefSeq" id="WP_380039582.1">
    <property type="nucleotide sequence ID" value="NZ_JBHSEH010000011.1"/>
</dbReference>
<keyword evidence="4" id="KW-1185">Reference proteome</keyword>
<evidence type="ECO:0000259" key="2">
    <source>
        <dbReference type="Pfam" id="PF01636"/>
    </source>
</evidence>
<dbReference type="InterPro" id="IPR050249">
    <property type="entry name" value="Pseudomonas-type_ThrB"/>
</dbReference>
<gene>
    <name evidence="3" type="ORF">ACFOZ9_11150</name>
</gene>
<evidence type="ECO:0000313" key="3">
    <source>
        <dbReference type="EMBL" id="MFC4426769.1"/>
    </source>
</evidence>
<dbReference type="EMBL" id="JBHSEH010000011">
    <property type="protein sequence ID" value="MFC4426769.1"/>
    <property type="molecule type" value="Genomic_DNA"/>
</dbReference>
<feature type="domain" description="Aminoglycoside phosphotransferase" evidence="2">
    <location>
        <begin position="37"/>
        <end position="266"/>
    </location>
</feature>
<reference evidence="4" key="1">
    <citation type="journal article" date="2019" name="Int. J. Syst. Evol. Microbiol.">
        <title>The Global Catalogue of Microorganisms (GCM) 10K type strain sequencing project: providing services to taxonomists for standard genome sequencing and annotation.</title>
        <authorList>
            <consortium name="The Broad Institute Genomics Platform"/>
            <consortium name="The Broad Institute Genome Sequencing Center for Infectious Disease"/>
            <person name="Wu L."/>
            <person name="Ma J."/>
        </authorList>
    </citation>
    <scope>NUCLEOTIDE SEQUENCE [LARGE SCALE GENOMIC DNA]</scope>
    <source>
        <strain evidence="4">CCUG 56029</strain>
    </source>
</reference>
<evidence type="ECO:0000256" key="1">
    <source>
        <dbReference type="ARBA" id="ARBA00038240"/>
    </source>
</evidence>
<dbReference type="InterPro" id="IPR002575">
    <property type="entry name" value="Aminoglycoside_PTrfase"/>
</dbReference>
<dbReference type="SUPFAM" id="SSF56112">
    <property type="entry name" value="Protein kinase-like (PK-like)"/>
    <property type="match status" value="1"/>
</dbReference>